<dbReference type="GO" id="GO:0070880">
    <property type="term" value="P:fungal-type cell wall beta-glucan biosynthetic process"/>
    <property type="evidence" value="ECO:0007669"/>
    <property type="project" value="TreeGrafter"/>
</dbReference>
<dbReference type="Pfam" id="PF09346">
    <property type="entry name" value="SMI1_KNR4"/>
    <property type="match status" value="1"/>
</dbReference>
<dbReference type="EMBL" id="MCGR01000067">
    <property type="protein sequence ID" value="ORY63829.1"/>
    <property type="molecule type" value="Genomic_DNA"/>
</dbReference>
<dbReference type="OrthoDB" id="2305498at2759"/>
<dbReference type="PANTHER" id="PTHR47432:SF1">
    <property type="entry name" value="CELL WALL ASSEMBLY REGULATOR SMI1"/>
    <property type="match status" value="1"/>
</dbReference>
<dbReference type="InterPro" id="IPR051873">
    <property type="entry name" value="KNR4/SMI1_regulator"/>
</dbReference>
<gene>
    <name evidence="3" type="ORF">BCR35DRAFT_256004</name>
</gene>
<feature type="non-terminal residue" evidence="3">
    <location>
        <position position="1"/>
    </location>
</feature>
<dbReference type="InParanoid" id="A0A1Y2DX95"/>
<feature type="non-terminal residue" evidence="3">
    <location>
        <position position="173"/>
    </location>
</feature>
<dbReference type="GO" id="GO:0043332">
    <property type="term" value="C:mating projection tip"/>
    <property type="evidence" value="ECO:0007669"/>
    <property type="project" value="TreeGrafter"/>
</dbReference>
<reference evidence="3 4" key="1">
    <citation type="submission" date="2016-07" db="EMBL/GenBank/DDBJ databases">
        <title>Pervasive Adenine N6-methylation of Active Genes in Fungi.</title>
        <authorList>
            <consortium name="DOE Joint Genome Institute"/>
            <person name="Mondo S.J."/>
            <person name="Dannebaum R.O."/>
            <person name="Kuo R.C."/>
            <person name="Labutti K."/>
            <person name="Haridas S."/>
            <person name="Kuo A."/>
            <person name="Salamov A."/>
            <person name="Ahrendt S.R."/>
            <person name="Lipzen A."/>
            <person name="Sullivan W."/>
            <person name="Andreopoulos W.B."/>
            <person name="Clum A."/>
            <person name="Lindquist E."/>
            <person name="Daum C."/>
            <person name="Ramamoorthy G.K."/>
            <person name="Gryganskyi A."/>
            <person name="Culley D."/>
            <person name="Magnuson J.K."/>
            <person name="James T.Y."/>
            <person name="O'Malley M.A."/>
            <person name="Stajich J.E."/>
            <person name="Spatafora J.W."/>
            <person name="Visel A."/>
            <person name="Grigoriev I.V."/>
        </authorList>
    </citation>
    <scope>NUCLEOTIDE SEQUENCE [LARGE SCALE GENOMIC DNA]</scope>
    <source>
        <strain evidence="3 4">62-1032</strain>
    </source>
</reference>
<dbReference type="AlphaFoldDB" id="A0A1Y2DX95"/>
<dbReference type="STRING" id="106004.A0A1Y2DX95"/>
<evidence type="ECO:0000256" key="1">
    <source>
        <dbReference type="SAM" id="MobiDB-lite"/>
    </source>
</evidence>
<protein>
    <recommendedName>
        <fullName evidence="2">Knr4/Smi1-like domain-containing protein</fullName>
    </recommendedName>
</protein>
<sequence length="173" mass="18881">YYLPPAVLESYALHDGQDPFAGGGASTAGLIWGLWWMPMDQVEQEWKFWRRFEDAGGGLGINMHGMSSFPEGWVRKRYSHPGWLPLLSDRCGNYIGVDLDPPPPLPTSSSTASGGRSGRAYGQPGQVIAFGREIDEKVVLFPGDGAGGWGRFLASFVDDLEKGEFARLGEGEE</sequence>
<feature type="compositionally biased region" description="Low complexity" evidence="1">
    <location>
        <begin position="107"/>
        <end position="119"/>
    </location>
</feature>
<evidence type="ECO:0000313" key="4">
    <source>
        <dbReference type="Proteomes" id="UP000193467"/>
    </source>
</evidence>
<dbReference type="Proteomes" id="UP000193467">
    <property type="component" value="Unassembled WGS sequence"/>
</dbReference>
<dbReference type="PANTHER" id="PTHR47432">
    <property type="entry name" value="CELL WALL ASSEMBLY REGULATOR SMI1"/>
    <property type="match status" value="1"/>
</dbReference>
<feature type="region of interest" description="Disordered" evidence="1">
    <location>
        <begin position="99"/>
        <end position="119"/>
    </location>
</feature>
<comment type="caution">
    <text evidence="3">The sequence shown here is derived from an EMBL/GenBank/DDBJ whole genome shotgun (WGS) entry which is preliminary data.</text>
</comment>
<proteinExistence type="predicted"/>
<organism evidence="3 4">
    <name type="scientific">Leucosporidium creatinivorum</name>
    <dbReference type="NCBI Taxonomy" id="106004"/>
    <lineage>
        <taxon>Eukaryota</taxon>
        <taxon>Fungi</taxon>
        <taxon>Dikarya</taxon>
        <taxon>Basidiomycota</taxon>
        <taxon>Pucciniomycotina</taxon>
        <taxon>Microbotryomycetes</taxon>
        <taxon>Leucosporidiales</taxon>
        <taxon>Leucosporidium</taxon>
    </lineage>
</organism>
<feature type="domain" description="Knr4/Smi1-like" evidence="2">
    <location>
        <begin position="3"/>
        <end position="101"/>
    </location>
</feature>
<dbReference type="InterPro" id="IPR018958">
    <property type="entry name" value="Knr4/Smi1-like_dom"/>
</dbReference>
<name>A0A1Y2DX95_9BASI</name>
<evidence type="ECO:0000313" key="3">
    <source>
        <dbReference type="EMBL" id="ORY63829.1"/>
    </source>
</evidence>
<evidence type="ECO:0000259" key="2">
    <source>
        <dbReference type="Pfam" id="PF09346"/>
    </source>
</evidence>
<keyword evidence="4" id="KW-1185">Reference proteome</keyword>
<accession>A0A1Y2DX95</accession>